<feature type="transmembrane region" description="Helical" evidence="2">
    <location>
        <begin position="87"/>
        <end position="114"/>
    </location>
</feature>
<keyword evidence="2" id="KW-1133">Transmembrane helix</keyword>
<dbReference type="EMBL" id="JAUTAN010000001">
    <property type="protein sequence ID" value="MDQ1105083.1"/>
    <property type="molecule type" value="Genomic_DNA"/>
</dbReference>
<dbReference type="AlphaFoldDB" id="A0AAJ1X0Z8"/>
<reference evidence="3" key="1">
    <citation type="submission" date="2023-07" db="EMBL/GenBank/DDBJ databases">
        <title>Functional and genomic diversity of the sorghum phyllosphere microbiome.</title>
        <authorList>
            <person name="Shade A."/>
        </authorList>
    </citation>
    <scope>NUCLEOTIDE SEQUENCE</scope>
    <source>
        <strain evidence="3">SORGH_AS_1067</strain>
    </source>
</reference>
<dbReference type="Proteomes" id="UP001239215">
    <property type="component" value="Unassembled WGS sequence"/>
</dbReference>
<proteinExistence type="predicted"/>
<name>A0AAJ1X0Z8_9ACTN</name>
<dbReference type="RefSeq" id="WP_307200986.1">
    <property type="nucleotide sequence ID" value="NZ_JAUTAN010000001.1"/>
</dbReference>
<evidence type="ECO:0000313" key="4">
    <source>
        <dbReference type="Proteomes" id="UP001239215"/>
    </source>
</evidence>
<keyword evidence="2" id="KW-0472">Membrane</keyword>
<sequence length="239" mass="25588">MSDPHDPYRSSPYPPPQQPPWGQVHPGGAPAQWAPQSPYGAHQPARRDGVSLTGFFLSLTCCLGPVAVILGLVGLARTGRGRREGRWAAVSAIVVGGLGTLGMVGAVVSGFWLFGNTKLIEETSVGHCYDRWLEDSSSVPLLAPRDCDEPHDGEMVALTDQAEVDEVFAFLGVDQDEASGDQRREACALLAPERYGDALGSDDVRARFLSDWEDPSGRDVVGCFVEGADDQLTAPLAQR</sequence>
<evidence type="ECO:0000313" key="3">
    <source>
        <dbReference type="EMBL" id="MDQ1105083.1"/>
    </source>
</evidence>
<evidence type="ECO:0000256" key="1">
    <source>
        <dbReference type="SAM" id="MobiDB-lite"/>
    </source>
</evidence>
<gene>
    <name evidence="3" type="ORF">QE405_002367</name>
</gene>
<comment type="caution">
    <text evidence="3">The sequence shown here is derived from an EMBL/GenBank/DDBJ whole genome shotgun (WGS) entry which is preliminary data.</text>
</comment>
<evidence type="ECO:0008006" key="5">
    <source>
        <dbReference type="Google" id="ProtNLM"/>
    </source>
</evidence>
<feature type="region of interest" description="Disordered" evidence="1">
    <location>
        <begin position="1"/>
        <end position="45"/>
    </location>
</feature>
<organism evidence="3 4">
    <name type="scientific">Nocardioides zeae</name>
    <dbReference type="NCBI Taxonomy" id="1457234"/>
    <lineage>
        <taxon>Bacteria</taxon>
        <taxon>Bacillati</taxon>
        <taxon>Actinomycetota</taxon>
        <taxon>Actinomycetes</taxon>
        <taxon>Propionibacteriales</taxon>
        <taxon>Nocardioidaceae</taxon>
        <taxon>Nocardioides</taxon>
    </lineage>
</organism>
<protein>
    <recommendedName>
        <fullName evidence="5">DUF4190 domain-containing protein</fullName>
    </recommendedName>
</protein>
<accession>A0AAJ1X0Z8</accession>
<feature type="transmembrane region" description="Helical" evidence="2">
    <location>
        <begin position="55"/>
        <end position="75"/>
    </location>
</feature>
<keyword evidence="2" id="KW-0812">Transmembrane</keyword>
<evidence type="ECO:0000256" key="2">
    <source>
        <dbReference type="SAM" id="Phobius"/>
    </source>
</evidence>